<proteinExistence type="predicted"/>
<dbReference type="Proteomes" id="UP000594263">
    <property type="component" value="Unplaced"/>
</dbReference>
<reference evidence="3" key="1">
    <citation type="submission" date="2021-01" db="UniProtKB">
        <authorList>
            <consortium name="EnsemblPlants"/>
        </authorList>
    </citation>
    <scope>IDENTIFICATION</scope>
</reference>
<keyword evidence="1" id="KW-0808">Transferase</keyword>
<dbReference type="PANTHER" id="PTHR45896">
    <property type="entry name" value="N-ALPHA-ACETYLTRANSFERASE 30"/>
    <property type="match status" value="1"/>
</dbReference>
<dbReference type="Gramene" id="Kaladp0002s0053.1.v1.1">
    <property type="protein sequence ID" value="Kaladp0002s0053.1.v1.1.CDS.1"/>
    <property type="gene ID" value="Kaladp0002s0053.v1.1"/>
</dbReference>
<dbReference type="GO" id="GO:0004596">
    <property type="term" value="F:protein-N-terminal amino-acid acetyltransferase activity"/>
    <property type="evidence" value="ECO:0007669"/>
    <property type="project" value="InterPro"/>
</dbReference>
<keyword evidence="4" id="KW-1185">Reference proteome</keyword>
<dbReference type="GO" id="GO:0031417">
    <property type="term" value="C:NatC complex"/>
    <property type="evidence" value="ECO:0007669"/>
    <property type="project" value="TreeGrafter"/>
</dbReference>
<keyword evidence="2" id="KW-0012">Acyltransferase</keyword>
<protein>
    <submittedName>
        <fullName evidence="3">Uncharacterized protein</fullName>
    </submittedName>
</protein>
<sequence length="77" mass="9332">MCLVDEELSKPYSIFTYRYLVYLWPQLLSLVFHRGRCVRTVVCKMWEHRNTFRGYIAMLVVIKPSRIRGNTWSLFQD</sequence>
<evidence type="ECO:0000313" key="3">
    <source>
        <dbReference type="EnsemblPlants" id="Kaladp0002s0053.1.v1.1.CDS.1"/>
    </source>
</evidence>
<dbReference type="Gene3D" id="3.40.630.30">
    <property type="match status" value="1"/>
</dbReference>
<name>A0A7N0R954_KALFE</name>
<evidence type="ECO:0000313" key="4">
    <source>
        <dbReference type="Proteomes" id="UP000594263"/>
    </source>
</evidence>
<organism evidence="3 4">
    <name type="scientific">Kalanchoe fedtschenkoi</name>
    <name type="common">Lavender scallops</name>
    <name type="synonym">South American air plant</name>
    <dbReference type="NCBI Taxonomy" id="63787"/>
    <lineage>
        <taxon>Eukaryota</taxon>
        <taxon>Viridiplantae</taxon>
        <taxon>Streptophyta</taxon>
        <taxon>Embryophyta</taxon>
        <taxon>Tracheophyta</taxon>
        <taxon>Spermatophyta</taxon>
        <taxon>Magnoliopsida</taxon>
        <taxon>eudicotyledons</taxon>
        <taxon>Gunneridae</taxon>
        <taxon>Pentapetalae</taxon>
        <taxon>Saxifragales</taxon>
        <taxon>Crassulaceae</taxon>
        <taxon>Kalanchoe</taxon>
    </lineage>
</organism>
<accession>A0A7N0R954</accession>
<evidence type="ECO:0000256" key="2">
    <source>
        <dbReference type="ARBA" id="ARBA00023315"/>
    </source>
</evidence>
<dbReference type="AlphaFoldDB" id="A0A7N0R954"/>
<evidence type="ECO:0000256" key="1">
    <source>
        <dbReference type="ARBA" id="ARBA00022679"/>
    </source>
</evidence>
<dbReference type="EnsemblPlants" id="Kaladp0002s0053.1.v1.1">
    <property type="protein sequence ID" value="Kaladp0002s0053.1.v1.1.CDS.1"/>
    <property type="gene ID" value="Kaladp0002s0053.v1.1"/>
</dbReference>
<dbReference type="PANTHER" id="PTHR45896:SF1">
    <property type="entry name" value="N-ALPHA-ACETYLTRANSFERASE 30"/>
    <property type="match status" value="1"/>
</dbReference>
<dbReference type="InterPro" id="IPR044542">
    <property type="entry name" value="NAA30-like"/>
</dbReference>